<feature type="compositionally biased region" description="Low complexity" evidence="8">
    <location>
        <begin position="189"/>
        <end position="198"/>
    </location>
</feature>
<evidence type="ECO:0000256" key="8">
    <source>
        <dbReference type="SAM" id="MobiDB-lite"/>
    </source>
</evidence>
<dbReference type="AlphaFoldDB" id="A0AAQ3TB68"/>
<keyword evidence="5 7" id="KW-1133">Transmembrane helix</keyword>
<protein>
    <recommendedName>
        <fullName evidence="7">CASP-like protein</fullName>
    </recommendedName>
</protein>
<feature type="domain" description="Casparian strip membrane protein" evidence="9">
    <location>
        <begin position="231"/>
        <end position="289"/>
    </location>
</feature>
<feature type="transmembrane region" description="Helical" evidence="7">
    <location>
        <begin position="277"/>
        <end position="301"/>
    </location>
</feature>
<dbReference type="GO" id="GO:0005886">
    <property type="term" value="C:plasma membrane"/>
    <property type="evidence" value="ECO:0007669"/>
    <property type="project" value="UniProtKB-SubCell"/>
</dbReference>
<evidence type="ECO:0000259" key="9">
    <source>
        <dbReference type="Pfam" id="PF04535"/>
    </source>
</evidence>
<comment type="subcellular location">
    <subcellularLocation>
        <location evidence="1 7">Cell membrane</location>
        <topology evidence="1 7">Multi-pass membrane protein</topology>
    </subcellularLocation>
</comment>
<proteinExistence type="inferred from homology"/>
<dbReference type="Proteomes" id="UP001341281">
    <property type="component" value="Chromosome 04"/>
</dbReference>
<evidence type="ECO:0000256" key="4">
    <source>
        <dbReference type="ARBA" id="ARBA00022692"/>
    </source>
</evidence>
<name>A0AAQ3TB68_PASNO</name>
<gene>
    <name evidence="10" type="ORF">U9M48_017858</name>
</gene>
<dbReference type="Pfam" id="PF04535">
    <property type="entry name" value="CASP_dom"/>
    <property type="match status" value="1"/>
</dbReference>
<dbReference type="EMBL" id="CP144748">
    <property type="protein sequence ID" value="WVZ68992.1"/>
    <property type="molecule type" value="Genomic_DNA"/>
</dbReference>
<evidence type="ECO:0000256" key="6">
    <source>
        <dbReference type="ARBA" id="ARBA00023136"/>
    </source>
</evidence>
<keyword evidence="6 7" id="KW-0472">Membrane</keyword>
<keyword evidence="3 7" id="KW-1003">Cell membrane</keyword>
<accession>A0AAQ3TB68</accession>
<comment type="caution">
    <text evidence="7">Lacks conserved residue(s) required for the propagation of feature annotation.</text>
</comment>
<feature type="compositionally biased region" description="Pro residues" evidence="8">
    <location>
        <begin position="111"/>
        <end position="121"/>
    </location>
</feature>
<evidence type="ECO:0000313" key="10">
    <source>
        <dbReference type="EMBL" id="WVZ68992.1"/>
    </source>
</evidence>
<evidence type="ECO:0000256" key="5">
    <source>
        <dbReference type="ARBA" id="ARBA00022989"/>
    </source>
</evidence>
<evidence type="ECO:0000256" key="3">
    <source>
        <dbReference type="ARBA" id="ARBA00022475"/>
    </source>
</evidence>
<feature type="region of interest" description="Disordered" evidence="8">
    <location>
        <begin position="106"/>
        <end position="126"/>
    </location>
</feature>
<keyword evidence="4 7" id="KW-0812">Transmembrane</keyword>
<reference evidence="10 11" key="1">
    <citation type="submission" date="2024-02" db="EMBL/GenBank/DDBJ databases">
        <title>High-quality chromosome-scale genome assembly of Pensacola bahiagrass (Paspalum notatum Flugge var. saurae).</title>
        <authorList>
            <person name="Vega J.M."/>
            <person name="Podio M."/>
            <person name="Orjuela J."/>
            <person name="Siena L.A."/>
            <person name="Pessino S.C."/>
            <person name="Combes M.C."/>
            <person name="Mariac C."/>
            <person name="Albertini E."/>
            <person name="Pupilli F."/>
            <person name="Ortiz J.P.A."/>
            <person name="Leblanc O."/>
        </authorList>
    </citation>
    <scope>NUCLEOTIDE SEQUENCE [LARGE SCALE GENOMIC DNA]</scope>
    <source>
        <strain evidence="10">R1</strain>
        <tissue evidence="10">Leaf</tissue>
    </source>
</reference>
<keyword evidence="11" id="KW-1185">Reference proteome</keyword>
<comment type="subunit">
    <text evidence="7">Homodimer and heterodimers.</text>
</comment>
<evidence type="ECO:0000256" key="1">
    <source>
        <dbReference type="ARBA" id="ARBA00004651"/>
    </source>
</evidence>
<organism evidence="10 11">
    <name type="scientific">Paspalum notatum var. saurae</name>
    <dbReference type="NCBI Taxonomy" id="547442"/>
    <lineage>
        <taxon>Eukaryota</taxon>
        <taxon>Viridiplantae</taxon>
        <taxon>Streptophyta</taxon>
        <taxon>Embryophyta</taxon>
        <taxon>Tracheophyta</taxon>
        <taxon>Spermatophyta</taxon>
        <taxon>Magnoliopsida</taxon>
        <taxon>Liliopsida</taxon>
        <taxon>Poales</taxon>
        <taxon>Poaceae</taxon>
        <taxon>PACMAD clade</taxon>
        <taxon>Panicoideae</taxon>
        <taxon>Andropogonodae</taxon>
        <taxon>Paspaleae</taxon>
        <taxon>Paspalinae</taxon>
        <taxon>Paspalum</taxon>
    </lineage>
</organism>
<dbReference type="InterPro" id="IPR006702">
    <property type="entry name" value="CASP_dom"/>
</dbReference>
<evidence type="ECO:0000313" key="11">
    <source>
        <dbReference type="Proteomes" id="UP001341281"/>
    </source>
</evidence>
<evidence type="ECO:0000256" key="7">
    <source>
        <dbReference type="RuleBase" id="RU361233"/>
    </source>
</evidence>
<evidence type="ECO:0000256" key="2">
    <source>
        <dbReference type="ARBA" id="ARBA00007651"/>
    </source>
</evidence>
<comment type="similarity">
    <text evidence="2 7">Belongs to the Casparian strip membrane proteins (CASP) family.</text>
</comment>
<sequence>MPPSQPLPPRAAARSRPLLLSRRRLLLSPRLLSCARLPPCRRFFFLRPTGRSSPRRPSLPLRLPSSPPVLPSRSALLSYAALLSTGGLVLLSGPLARCGSDELKRRTRPWAAPPPPPPGSPPASRSPCAASPLLHWCLCRRRPWRWRSPPPAALLVQDPPVRVLCVAGPPCRRPPKGAAPSPVALDPPALLRSSGSGSARERRRLSTMEVREGIGVGGRVDRCRLSVSCIENRVFSLAMMSAGSAAAAVANLNRTGIKHTALPNFCKPLPRFCNLSAASIAAAFLCCVFLAASAVIDVIWLSRHRDG</sequence>
<feature type="region of interest" description="Disordered" evidence="8">
    <location>
        <begin position="176"/>
        <end position="199"/>
    </location>
</feature>